<gene>
    <name evidence="1" type="ORF">P4G45_16840</name>
</gene>
<organism evidence="1">
    <name type="scientific">Edaphobacter paludis</name>
    <dbReference type="NCBI Taxonomy" id="3035702"/>
    <lineage>
        <taxon>Bacteria</taxon>
        <taxon>Pseudomonadati</taxon>
        <taxon>Acidobacteriota</taxon>
        <taxon>Terriglobia</taxon>
        <taxon>Terriglobales</taxon>
        <taxon>Acidobacteriaceae</taxon>
        <taxon>Edaphobacter</taxon>
    </lineage>
</organism>
<dbReference type="Gene3D" id="2.60.120.10">
    <property type="entry name" value="Jelly Rolls"/>
    <property type="match status" value="1"/>
</dbReference>
<dbReference type="RefSeq" id="WP_348267632.1">
    <property type="nucleotide sequence ID" value="NZ_CP121194.1"/>
</dbReference>
<dbReference type="EMBL" id="CP121194">
    <property type="protein sequence ID" value="XBH10127.1"/>
    <property type="molecule type" value="Genomic_DNA"/>
</dbReference>
<evidence type="ECO:0000313" key="1">
    <source>
        <dbReference type="EMBL" id="XBH10127.1"/>
    </source>
</evidence>
<proteinExistence type="predicted"/>
<accession>A0AAU7CZ01</accession>
<dbReference type="AlphaFoldDB" id="A0AAU7CZ01"/>
<protein>
    <submittedName>
        <fullName evidence="1">Uncharacterized protein</fullName>
    </submittedName>
</protein>
<name>A0AAU7CZ01_9BACT</name>
<sequence>MLDTFVRPGKTVPLHTHQWPSTNYLLSWSDFIRRDSDRAVLLDSRSLSPKPATGSAFWGPPLAPHTLENIGESDLHVITVELKYT</sequence>
<reference evidence="1" key="1">
    <citation type="submission" date="2023-03" db="EMBL/GenBank/DDBJ databases">
        <title>Edaphobacter sp.</title>
        <authorList>
            <person name="Huber K.J."/>
            <person name="Papendorf J."/>
            <person name="Pilke C."/>
            <person name="Bunk B."/>
            <person name="Sproeer C."/>
            <person name="Pester M."/>
        </authorList>
    </citation>
    <scope>NUCLEOTIDE SEQUENCE</scope>
    <source>
        <strain evidence="1">DSM 109919</strain>
    </source>
</reference>
<dbReference type="KEGG" id="epl:P4G45_16840"/>
<dbReference type="InterPro" id="IPR014710">
    <property type="entry name" value="RmlC-like_jellyroll"/>
</dbReference>